<dbReference type="RefSeq" id="WP_204716604.1">
    <property type="nucleotide sequence ID" value="NZ_JACJLT010000131.1"/>
</dbReference>
<accession>A0ABS2G3E5</accession>
<evidence type="ECO:0000313" key="1">
    <source>
        <dbReference type="EMBL" id="MBM6875941.1"/>
    </source>
</evidence>
<protein>
    <recommendedName>
        <fullName evidence="3">Magnesium transporter MgtE intracellular domain-containing protein</fullName>
    </recommendedName>
</protein>
<keyword evidence="2" id="KW-1185">Reference proteome</keyword>
<name>A0ABS2G3E5_FUSMR</name>
<evidence type="ECO:0008006" key="3">
    <source>
        <dbReference type="Google" id="ProtNLM"/>
    </source>
</evidence>
<gene>
    <name evidence="1" type="ORF">H6A04_09815</name>
</gene>
<organism evidence="1 2">
    <name type="scientific">Fusobacterium mortiferum</name>
    <dbReference type="NCBI Taxonomy" id="850"/>
    <lineage>
        <taxon>Bacteria</taxon>
        <taxon>Fusobacteriati</taxon>
        <taxon>Fusobacteriota</taxon>
        <taxon>Fusobacteriia</taxon>
        <taxon>Fusobacteriales</taxon>
        <taxon>Fusobacteriaceae</taxon>
        <taxon>Fusobacterium</taxon>
    </lineage>
</organism>
<proteinExistence type="predicted"/>
<dbReference type="Proteomes" id="UP000728968">
    <property type="component" value="Unassembled WGS sequence"/>
</dbReference>
<reference evidence="1 2" key="1">
    <citation type="journal article" date="2021" name="Sci. Rep.">
        <title>The distribution of antibiotic resistance genes in chicken gut microbiota commensals.</title>
        <authorList>
            <person name="Juricova H."/>
            <person name="Matiasovicova J."/>
            <person name="Kubasova T."/>
            <person name="Cejkova D."/>
            <person name="Rychlik I."/>
        </authorList>
    </citation>
    <scope>NUCLEOTIDE SEQUENCE [LARGE SCALE GENOMIC DNA]</scope>
    <source>
        <strain evidence="1 2">An425</strain>
    </source>
</reference>
<dbReference type="EMBL" id="JACJLT010000131">
    <property type="protein sequence ID" value="MBM6875941.1"/>
    <property type="molecule type" value="Genomic_DNA"/>
</dbReference>
<comment type="caution">
    <text evidence="1">The sequence shown here is derived from an EMBL/GenBank/DDBJ whole genome shotgun (WGS) entry which is preliminary data.</text>
</comment>
<sequence length="96" mass="11369">MNTTEFLLKIKDIKNKLEKIEKFTKSDEYYLIRRYVALPTRSEIEKNFLEIESNNLINDIKKLLSIEEKELIINLIEGADINIISNINKINELLEE</sequence>
<evidence type="ECO:0000313" key="2">
    <source>
        <dbReference type="Proteomes" id="UP000728968"/>
    </source>
</evidence>